<sequence length="41" mass="4728">MDLYVSSSNTVDKKSILVHEAPIMWGVQCVYNNPYFHKEAI</sequence>
<accession>A0A2P2KRI2</accession>
<reference evidence="1" key="1">
    <citation type="submission" date="2018-02" db="EMBL/GenBank/DDBJ databases">
        <title>Rhizophora mucronata_Transcriptome.</title>
        <authorList>
            <person name="Meera S.P."/>
            <person name="Sreeshan A."/>
            <person name="Augustine A."/>
        </authorList>
    </citation>
    <scope>NUCLEOTIDE SEQUENCE</scope>
    <source>
        <tissue evidence="1">Leaf</tissue>
    </source>
</reference>
<dbReference type="AlphaFoldDB" id="A0A2P2KRI2"/>
<organism evidence="1">
    <name type="scientific">Rhizophora mucronata</name>
    <name type="common">Asiatic mangrove</name>
    <dbReference type="NCBI Taxonomy" id="61149"/>
    <lineage>
        <taxon>Eukaryota</taxon>
        <taxon>Viridiplantae</taxon>
        <taxon>Streptophyta</taxon>
        <taxon>Embryophyta</taxon>
        <taxon>Tracheophyta</taxon>
        <taxon>Spermatophyta</taxon>
        <taxon>Magnoliopsida</taxon>
        <taxon>eudicotyledons</taxon>
        <taxon>Gunneridae</taxon>
        <taxon>Pentapetalae</taxon>
        <taxon>rosids</taxon>
        <taxon>fabids</taxon>
        <taxon>Malpighiales</taxon>
        <taxon>Rhizophoraceae</taxon>
        <taxon>Rhizophora</taxon>
    </lineage>
</organism>
<name>A0A2P2KRI2_RHIMU</name>
<protein>
    <submittedName>
        <fullName evidence="1">Uncharacterized protein</fullName>
    </submittedName>
</protein>
<dbReference type="EMBL" id="GGEC01027836">
    <property type="protein sequence ID" value="MBX08320.1"/>
    <property type="molecule type" value="Transcribed_RNA"/>
</dbReference>
<proteinExistence type="predicted"/>
<evidence type="ECO:0000313" key="1">
    <source>
        <dbReference type="EMBL" id="MBX08320.1"/>
    </source>
</evidence>